<feature type="chain" id="PRO_5039265077" description="DUF1850 domain-containing protein" evidence="1">
    <location>
        <begin position="20"/>
        <end position="156"/>
    </location>
</feature>
<organism evidence="2 3">
    <name type="scientific">Salipaludibacillus aurantiacus</name>
    <dbReference type="NCBI Taxonomy" id="1601833"/>
    <lineage>
        <taxon>Bacteria</taxon>
        <taxon>Bacillati</taxon>
        <taxon>Bacillota</taxon>
        <taxon>Bacilli</taxon>
        <taxon>Bacillales</taxon>
        <taxon>Bacillaceae</taxon>
    </lineage>
</organism>
<reference evidence="3" key="1">
    <citation type="submission" date="2016-10" db="EMBL/GenBank/DDBJ databases">
        <authorList>
            <person name="Varghese N."/>
            <person name="Submissions S."/>
        </authorList>
    </citation>
    <scope>NUCLEOTIDE SEQUENCE [LARGE SCALE GENOMIC DNA]</scope>
    <source>
        <strain evidence="3">S9</strain>
    </source>
</reference>
<dbReference type="Pfam" id="PF08905">
    <property type="entry name" value="DUF1850"/>
    <property type="match status" value="1"/>
</dbReference>
<keyword evidence="3" id="KW-1185">Reference proteome</keyword>
<dbReference type="Proteomes" id="UP000198571">
    <property type="component" value="Unassembled WGS sequence"/>
</dbReference>
<proteinExistence type="predicted"/>
<evidence type="ECO:0000313" key="2">
    <source>
        <dbReference type="EMBL" id="SES06213.1"/>
    </source>
</evidence>
<dbReference type="OrthoDB" id="4411648at2"/>
<accession>A0A1H9UAU0</accession>
<evidence type="ECO:0008006" key="4">
    <source>
        <dbReference type="Google" id="ProtNLM"/>
    </source>
</evidence>
<dbReference type="EMBL" id="FOGT01000007">
    <property type="protein sequence ID" value="SES06213.1"/>
    <property type="molecule type" value="Genomic_DNA"/>
</dbReference>
<gene>
    <name evidence="2" type="ORF">SAMN05518684_10767</name>
</gene>
<dbReference type="InterPro" id="IPR015001">
    <property type="entry name" value="DUF1850"/>
</dbReference>
<name>A0A1H9UAU0_9BACI</name>
<dbReference type="RefSeq" id="WP_093051298.1">
    <property type="nucleotide sequence ID" value="NZ_FOGT01000007.1"/>
</dbReference>
<feature type="signal peptide" evidence="1">
    <location>
        <begin position="1"/>
        <end position="19"/>
    </location>
</feature>
<sequence>MTGKLLAAAMMILAGTFTASLFQSDEEHVRLIFEEARTGEVLLEAEANKGDRLTFSWIHSVEKTPWNETYEIQEDNSLLLKSTSFASYGAGVPHQKGEMKIENGLITYDNIDEHIDNLSWIHSHEANHEMNLNNEIILSVNDLPHHEAIRLTVKKR</sequence>
<keyword evidence="1" id="KW-0732">Signal</keyword>
<evidence type="ECO:0000313" key="3">
    <source>
        <dbReference type="Proteomes" id="UP000198571"/>
    </source>
</evidence>
<dbReference type="STRING" id="1601833.SAMN05518684_10767"/>
<evidence type="ECO:0000256" key="1">
    <source>
        <dbReference type="SAM" id="SignalP"/>
    </source>
</evidence>
<protein>
    <recommendedName>
        <fullName evidence="4">DUF1850 domain-containing protein</fullName>
    </recommendedName>
</protein>
<dbReference type="AlphaFoldDB" id="A0A1H9UAU0"/>